<dbReference type="PROSITE" id="PS50937">
    <property type="entry name" value="HTH_MERR_2"/>
    <property type="match status" value="1"/>
</dbReference>
<dbReference type="GO" id="GO:0003700">
    <property type="term" value="F:DNA-binding transcription factor activity"/>
    <property type="evidence" value="ECO:0007669"/>
    <property type="project" value="InterPro"/>
</dbReference>
<feature type="region of interest" description="Disordered" evidence="4">
    <location>
        <begin position="1"/>
        <end position="25"/>
    </location>
</feature>
<dbReference type="PANTHER" id="PTHR30204:SF94">
    <property type="entry name" value="HEAVY METAL-DEPENDENT TRANSCRIPTIONAL REGULATOR HI_0293-RELATED"/>
    <property type="match status" value="1"/>
</dbReference>
<feature type="domain" description="HTH merR-type" evidence="5">
    <location>
        <begin position="26"/>
        <end position="92"/>
    </location>
</feature>
<dbReference type="GO" id="GO:0003677">
    <property type="term" value="F:DNA binding"/>
    <property type="evidence" value="ECO:0007669"/>
    <property type="project" value="UniProtKB-KW"/>
</dbReference>
<organism evidence="6 7">
    <name type="scientific">Streptomyces lydicamycinicus</name>
    <dbReference type="NCBI Taxonomy" id="1546107"/>
    <lineage>
        <taxon>Bacteria</taxon>
        <taxon>Bacillati</taxon>
        <taxon>Actinomycetota</taxon>
        <taxon>Actinomycetes</taxon>
        <taxon>Kitasatosporales</taxon>
        <taxon>Streptomycetaceae</taxon>
        <taxon>Streptomyces</taxon>
    </lineage>
</organism>
<keyword evidence="7" id="KW-1185">Reference proteome</keyword>
<dbReference type="PRINTS" id="PR00040">
    <property type="entry name" value="HTHMERR"/>
</dbReference>
<dbReference type="Pfam" id="PF13411">
    <property type="entry name" value="MerR_1"/>
    <property type="match status" value="1"/>
</dbReference>
<evidence type="ECO:0000313" key="7">
    <source>
        <dbReference type="Proteomes" id="UP000048965"/>
    </source>
</evidence>
<dbReference type="InterPro" id="IPR009061">
    <property type="entry name" value="DNA-bd_dom_put_sf"/>
</dbReference>
<keyword evidence="1" id="KW-0805">Transcription regulation</keyword>
<evidence type="ECO:0000256" key="2">
    <source>
        <dbReference type="ARBA" id="ARBA00023125"/>
    </source>
</evidence>
<comment type="caution">
    <text evidence="6">The sequence shown here is derived from an EMBL/GenBank/DDBJ whole genome shotgun (WGS) entry which is preliminary data.</text>
</comment>
<keyword evidence="3" id="KW-0804">Transcription</keyword>
<reference evidence="7" key="1">
    <citation type="submission" date="2014-09" db="EMBL/GenBank/DDBJ databases">
        <title>Whole genome shotgun sequence of Streptomyces sp. NBRC 110027.</title>
        <authorList>
            <person name="Komaki H."/>
            <person name="Ichikawa N."/>
            <person name="Katano-Makiyama Y."/>
            <person name="Hosoyama A."/>
            <person name="Hashimoto M."/>
            <person name="Uohara A."/>
            <person name="Kitahashi Y."/>
            <person name="Ohji S."/>
            <person name="Kimura A."/>
            <person name="Yamazoe A."/>
            <person name="Igarashi Y."/>
            <person name="Fujita N."/>
        </authorList>
    </citation>
    <scope>NUCLEOTIDE SEQUENCE [LARGE SCALE GENOMIC DNA]</scope>
    <source>
        <strain evidence="7">NBRC 110027</strain>
    </source>
</reference>
<reference evidence="6 7" key="2">
    <citation type="journal article" date="2015" name="Stand. Genomic Sci.">
        <title>Draft genome sequence of marine-derived Streptomyces sp. TP-A0598, a producer of anti-MRSA antibiotic lydicamycins.</title>
        <authorList>
            <person name="Komaki H."/>
            <person name="Ichikawa N."/>
            <person name="Hosoyama A."/>
            <person name="Fujita N."/>
            <person name="Igarashi Y."/>
        </authorList>
    </citation>
    <scope>NUCLEOTIDE SEQUENCE [LARGE SCALE GENOMIC DNA]</scope>
    <source>
        <strain evidence="6 7">NBRC 110027</strain>
    </source>
</reference>
<dbReference type="SMART" id="SM00422">
    <property type="entry name" value="HTH_MERR"/>
    <property type="match status" value="1"/>
</dbReference>
<dbReference type="SUPFAM" id="SSF46955">
    <property type="entry name" value="Putative DNA-binding domain"/>
    <property type="match status" value="1"/>
</dbReference>
<evidence type="ECO:0000256" key="3">
    <source>
        <dbReference type="ARBA" id="ARBA00023163"/>
    </source>
</evidence>
<dbReference type="InterPro" id="IPR000551">
    <property type="entry name" value="MerR-type_HTH_dom"/>
</dbReference>
<evidence type="ECO:0000256" key="1">
    <source>
        <dbReference type="ARBA" id="ARBA00023015"/>
    </source>
</evidence>
<accession>A0A0P4RHG2</accession>
<evidence type="ECO:0000256" key="4">
    <source>
        <dbReference type="SAM" id="MobiDB-lite"/>
    </source>
</evidence>
<sequence>MGPGRGRAARHRPGRNGAGRGGEPVRIGELAQITGASPRALRNYEREGLIASERMANGYRVYDERAAVRVRNILHLLAAGLTLADVHCFSPCLDGDMTTAAPSPEGLRIARARLAVIEERIAAQTAVRDRLARALESVPVTPV</sequence>
<gene>
    <name evidence="6" type="ORF">TPA0598_10_03150</name>
</gene>
<protein>
    <submittedName>
        <fullName evidence="6">Putative MerR family transcriptional regulator</fullName>
    </submittedName>
</protein>
<keyword evidence="2" id="KW-0238">DNA-binding</keyword>
<evidence type="ECO:0000259" key="5">
    <source>
        <dbReference type="PROSITE" id="PS50937"/>
    </source>
</evidence>
<dbReference type="Proteomes" id="UP000048965">
    <property type="component" value="Unassembled WGS sequence"/>
</dbReference>
<dbReference type="AlphaFoldDB" id="A0A0P4RHG2"/>
<dbReference type="EMBL" id="BBNO01000010">
    <property type="protein sequence ID" value="GAO12345.1"/>
    <property type="molecule type" value="Genomic_DNA"/>
</dbReference>
<dbReference type="InterPro" id="IPR047057">
    <property type="entry name" value="MerR_fam"/>
</dbReference>
<proteinExistence type="predicted"/>
<dbReference type="Gene3D" id="1.10.1660.10">
    <property type="match status" value="1"/>
</dbReference>
<evidence type="ECO:0000313" key="6">
    <source>
        <dbReference type="EMBL" id="GAO12345.1"/>
    </source>
</evidence>
<dbReference type="PANTHER" id="PTHR30204">
    <property type="entry name" value="REDOX-CYCLING DRUG-SENSING TRANSCRIPTIONAL ACTIVATOR SOXR"/>
    <property type="match status" value="1"/>
</dbReference>
<name>A0A0P4RHG2_9ACTN</name>